<feature type="domain" description="Saposin A-type" evidence="18">
    <location>
        <begin position="578"/>
        <end position="613"/>
    </location>
</feature>
<dbReference type="CDD" id="cd15465">
    <property type="entry name" value="bS6_mito"/>
    <property type="match status" value="1"/>
</dbReference>
<evidence type="ECO:0000256" key="12">
    <source>
        <dbReference type="ARBA" id="ARBA00035365"/>
    </source>
</evidence>
<comment type="caution">
    <text evidence="19">The sequence shown here is derived from an EMBL/GenBank/DDBJ whole genome shotgun (WGS) entry which is preliminary data.</text>
</comment>
<evidence type="ECO:0000256" key="6">
    <source>
        <dbReference type="ARBA" id="ARBA00022713"/>
    </source>
</evidence>
<accession>A0AAW0NQA4</accession>
<keyword evidence="16" id="KW-1133">Transmembrane helix</keyword>
<dbReference type="InterPro" id="IPR035980">
    <property type="entry name" value="Ribosomal_bS6_sf"/>
</dbReference>
<evidence type="ECO:0000256" key="16">
    <source>
        <dbReference type="SAM" id="Phobius"/>
    </source>
</evidence>
<keyword evidence="5" id="KW-0964">Secreted</keyword>
<keyword evidence="16" id="KW-0472">Membrane</keyword>
<feature type="domain" description="Saposin A-type" evidence="18">
    <location>
        <begin position="144"/>
        <end position="184"/>
    </location>
</feature>
<sequence length="613" mass="68316">MPRYELALILKALKRPETAAVVRRTVETLMERGAVVRDLENLGERLLPYKITKHNQKHDRGTYFLVDFYASPSILKSLMDHLNRDIDVVRPSVLKKEEKLPNSSCCGHDLYFFQKIMFRIFYGRNSAVMLLLTLLFVSAAVATPLLGTEQCARGPPYWCQNVKTASLCGAVPHCQQNVWNKPQLKTVPCDLCKEVMIVVGNVLKDNATESEILGYLEKACQLIPDEGLTAECKEMVDSYYPLLIGIITGELEDPGVVCGAMGLCRSEEAALAQIHAKEQLKSNEIPKVDLSEGLSPFIVNVPQLLFPQEKLEKETPKQSNDLVCDDCIKFITDAQAEIKKNSSYVDNMIAKIEQQCDMLGPGLSDLCKQYVSQYAPLVVQQLMSSDPKDICCAAGICASMKKTVPMMSLQPAMSKPAAKSVPAFKLFPAMKLDEKKPMIRVRDTPTCTICEYVMKQLETMLEDHATEEEVIQAVEKVCTILPSSLTKQCQDLIETYGQAIIELLVQQADPKTVCTVLGLCSGSNGKLIAAMDQTRYKAGGYCDVCKLAVNYIDGILEQNATEAQIEEAVKKVCNFLPDAFKDETVYLGTQFWCQSMETATHCNAVEHCRRHVW</sequence>
<dbReference type="EMBL" id="JBBPFD010000013">
    <property type="protein sequence ID" value="KAK7902200.1"/>
    <property type="molecule type" value="Genomic_DNA"/>
</dbReference>
<dbReference type="Pfam" id="PF03489">
    <property type="entry name" value="SapB_2"/>
    <property type="match status" value="3"/>
</dbReference>
<dbReference type="PROSITE" id="PS50015">
    <property type="entry name" value="SAP_B"/>
    <property type="match status" value="4"/>
</dbReference>
<keyword evidence="8" id="KW-0677">Repeat</keyword>
<keyword evidence="20" id="KW-1185">Reference proteome</keyword>
<dbReference type="InterPro" id="IPR000529">
    <property type="entry name" value="Ribosomal_bS6"/>
</dbReference>
<protein>
    <recommendedName>
        <fullName evidence="14">Pulmonary surfactant-associated protein B</fullName>
    </recommendedName>
    <alternativeName>
        <fullName evidence="12">28S ribosomal protein S6, mitochondrial</fullName>
    </alternativeName>
    <alternativeName>
        <fullName evidence="15">Pulmonary surfactant-associated proteolipid SPL(Phe)</fullName>
    </alternativeName>
    <alternativeName>
        <fullName evidence="11">Small ribosomal subunit protein bS6m</fullName>
    </alternativeName>
</protein>
<dbReference type="GO" id="GO:0019843">
    <property type="term" value="F:rRNA binding"/>
    <property type="evidence" value="ECO:0007669"/>
    <property type="project" value="InterPro"/>
</dbReference>
<dbReference type="InterPro" id="IPR008138">
    <property type="entry name" value="SapB_2"/>
</dbReference>
<name>A0AAW0NQA4_9GOBI</name>
<dbReference type="FunFam" id="1.10.225.10:FF:000008">
    <property type="entry name" value="Pulmonary surfactant-associated protein B"/>
    <property type="match status" value="1"/>
</dbReference>
<keyword evidence="7" id="KW-0732">Signal</keyword>
<dbReference type="PROSITE" id="PS51110">
    <property type="entry name" value="SAP_A"/>
    <property type="match status" value="2"/>
</dbReference>
<comment type="similarity">
    <text evidence="2">Belongs to the bacterial ribosomal protein bS6 family.</text>
</comment>
<evidence type="ECO:0000256" key="7">
    <source>
        <dbReference type="ARBA" id="ARBA00022729"/>
    </source>
</evidence>
<dbReference type="InterPro" id="IPR003119">
    <property type="entry name" value="SAP_A"/>
</dbReference>
<dbReference type="Pfam" id="PF05184">
    <property type="entry name" value="SapB_1"/>
    <property type="match status" value="3"/>
</dbReference>
<dbReference type="PANTHER" id="PTHR11480:SF3">
    <property type="entry name" value="BCDNA.GH08312"/>
    <property type="match status" value="1"/>
</dbReference>
<dbReference type="InterPro" id="IPR007856">
    <property type="entry name" value="SapB_1"/>
</dbReference>
<comment type="subunit">
    <text evidence="3">Homodimer; disulfide-linked.</text>
</comment>
<keyword evidence="10" id="KW-0325">Glycoprotein</keyword>
<dbReference type="GO" id="GO:0016020">
    <property type="term" value="C:membrane"/>
    <property type="evidence" value="ECO:0007669"/>
    <property type="project" value="GOC"/>
</dbReference>
<dbReference type="InterPro" id="IPR011001">
    <property type="entry name" value="Saposin-like"/>
</dbReference>
<dbReference type="InterPro" id="IPR014717">
    <property type="entry name" value="Transl_elong_EF1B/ribsomal_bS6"/>
</dbReference>
<evidence type="ECO:0000256" key="9">
    <source>
        <dbReference type="ARBA" id="ARBA00023157"/>
    </source>
</evidence>
<dbReference type="SUPFAM" id="SSF54995">
    <property type="entry name" value="Ribosomal protein S6"/>
    <property type="match status" value="1"/>
</dbReference>
<feature type="transmembrane region" description="Helical" evidence="16">
    <location>
        <begin position="127"/>
        <end position="147"/>
    </location>
</feature>
<evidence type="ECO:0000256" key="8">
    <source>
        <dbReference type="ARBA" id="ARBA00022737"/>
    </source>
</evidence>
<keyword evidence="6" id="KW-0305">Gaseous exchange</keyword>
<comment type="function">
    <text evidence="13">Pulmonary surfactant-associated proteins promote alveolar stability by lowering the surface tension at the air-liquid interface in the peripheral air spaces. SP-B increases the collapse pressure of palmitic acid to nearly 70 millinewtons per meter.</text>
</comment>
<dbReference type="Pfam" id="PF01250">
    <property type="entry name" value="Ribosomal_S6"/>
    <property type="match status" value="1"/>
</dbReference>
<dbReference type="GO" id="GO:0003735">
    <property type="term" value="F:structural constituent of ribosome"/>
    <property type="evidence" value="ECO:0007669"/>
    <property type="project" value="InterPro"/>
</dbReference>
<dbReference type="GO" id="GO:0005576">
    <property type="term" value="C:extracellular region"/>
    <property type="evidence" value="ECO:0007669"/>
    <property type="project" value="UniProtKB-SubCell"/>
</dbReference>
<feature type="domain" description="Saposin B-type" evidence="17">
    <location>
        <begin position="320"/>
        <end position="401"/>
    </location>
</feature>
<dbReference type="PRINTS" id="PR01797">
    <property type="entry name" value="SAPOSIN"/>
</dbReference>
<evidence type="ECO:0000313" key="19">
    <source>
        <dbReference type="EMBL" id="KAK7902200.1"/>
    </source>
</evidence>
<feature type="domain" description="Saposin B-type" evidence="17">
    <location>
        <begin position="185"/>
        <end position="268"/>
    </location>
</feature>
<dbReference type="Gene3D" id="1.10.225.10">
    <property type="entry name" value="Saposin-like"/>
    <property type="match status" value="4"/>
</dbReference>
<dbReference type="InterPro" id="IPR008139">
    <property type="entry name" value="SaposinB_dom"/>
</dbReference>
<dbReference type="GO" id="GO:0005764">
    <property type="term" value="C:lysosome"/>
    <property type="evidence" value="ECO:0007669"/>
    <property type="project" value="InterPro"/>
</dbReference>
<dbReference type="SMART" id="SM00162">
    <property type="entry name" value="SAPA"/>
    <property type="match status" value="2"/>
</dbReference>
<keyword evidence="16" id="KW-0812">Transmembrane</keyword>
<comment type="subcellular location">
    <subcellularLocation>
        <location evidence="1">Secreted</location>
        <location evidence="1">Extracellular space</location>
        <location evidence="1">Surface film</location>
    </subcellularLocation>
</comment>
<dbReference type="GO" id="GO:0007585">
    <property type="term" value="P:respiratory gaseous exchange by respiratory system"/>
    <property type="evidence" value="ECO:0007669"/>
    <property type="project" value="UniProtKB-KW"/>
</dbReference>
<keyword evidence="9" id="KW-1015">Disulfide bond</keyword>
<evidence type="ECO:0000256" key="4">
    <source>
        <dbReference type="ARBA" id="ARBA00022439"/>
    </source>
</evidence>
<organism evidence="19 20">
    <name type="scientific">Mugilogobius chulae</name>
    <name type="common">yellowstripe goby</name>
    <dbReference type="NCBI Taxonomy" id="88201"/>
    <lineage>
        <taxon>Eukaryota</taxon>
        <taxon>Metazoa</taxon>
        <taxon>Chordata</taxon>
        <taxon>Craniata</taxon>
        <taxon>Vertebrata</taxon>
        <taxon>Euteleostomi</taxon>
        <taxon>Actinopterygii</taxon>
        <taxon>Neopterygii</taxon>
        <taxon>Teleostei</taxon>
        <taxon>Neoteleostei</taxon>
        <taxon>Acanthomorphata</taxon>
        <taxon>Gobiaria</taxon>
        <taxon>Gobiiformes</taxon>
        <taxon>Gobioidei</taxon>
        <taxon>Gobiidae</taxon>
        <taxon>Gobionellinae</taxon>
        <taxon>Mugilogobius</taxon>
    </lineage>
</organism>
<evidence type="ECO:0000256" key="2">
    <source>
        <dbReference type="ARBA" id="ARBA00009512"/>
    </source>
</evidence>
<evidence type="ECO:0000256" key="13">
    <source>
        <dbReference type="ARBA" id="ARBA00037221"/>
    </source>
</evidence>
<evidence type="ECO:0000256" key="15">
    <source>
        <dbReference type="ARBA" id="ARBA00041785"/>
    </source>
</evidence>
<gene>
    <name evidence="19" type="ORF">WMY93_018969</name>
</gene>
<evidence type="ECO:0000313" key="20">
    <source>
        <dbReference type="Proteomes" id="UP001460270"/>
    </source>
</evidence>
<dbReference type="GO" id="GO:0006412">
    <property type="term" value="P:translation"/>
    <property type="evidence" value="ECO:0007669"/>
    <property type="project" value="InterPro"/>
</dbReference>
<feature type="domain" description="Saposin B-type" evidence="17">
    <location>
        <begin position="443"/>
        <end position="524"/>
    </location>
</feature>
<dbReference type="FunFam" id="1.10.225.10:FF:000002">
    <property type="entry name" value="prosaposin isoform X2"/>
    <property type="match status" value="2"/>
</dbReference>
<dbReference type="AlphaFoldDB" id="A0AAW0NQA4"/>
<dbReference type="Proteomes" id="UP001460270">
    <property type="component" value="Unassembled WGS sequence"/>
</dbReference>
<dbReference type="InterPro" id="IPR051428">
    <property type="entry name" value="Sphingo_Act-Surfact_Prot"/>
</dbReference>
<evidence type="ECO:0000259" key="17">
    <source>
        <dbReference type="PROSITE" id="PS50015"/>
    </source>
</evidence>
<evidence type="ECO:0000256" key="1">
    <source>
        <dbReference type="ARBA" id="ARBA00004364"/>
    </source>
</evidence>
<evidence type="ECO:0000259" key="18">
    <source>
        <dbReference type="PROSITE" id="PS51110"/>
    </source>
</evidence>
<reference evidence="20" key="1">
    <citation type="submission" date="2024-04" db="EMBL/GenBank/DDBJ databases">
        <title>Salinicola lusitanus LLJ914,a marine bacterium isolated from the Okinawa Trough.</title>
        <authorList>
            <person name="Li J."/>
        </authorList>
    </citation>
    <scope>NUCLEOTIDE SEQUENCE [LARGE SCALE GENOMIC DNA]</scope>
</reference>
<dbReference type="NCBIfam" id="TIGR00166">
    <property type="entry name" value="S6"/>
    <property type="match status" value="1"/>
</dbReference>
<dbReference type="Gene3D" id="3.30.70.60">
    <property type="match status" value="1"/>
</dbReference>
<evidence type="ECO:0000256" key="11">
    <source>
        <dbReference type="ARBA" id="ARBA00035170"/>
    </source>
</evidence>
<dbReference type="GO" id="GO:0006665">
    <property type="term" value="P:sphingolipid metabolic process"/>
    <property type="evidence" value="ECO:0007669"/>
    <property type="project" value="InterPro"/>
</dbReference>
<dbReference type="InterPro" id="IPR008373">
    <property type="entry name" value="Saposin"/>
</dbReference>
<proteinExistence type="inferred from homology"/>
<dbReference type="PANTHER" id="PTHR11480">
    <property type="entry name" value="SAPOSIN-RELATED"/>
    <property type="match status" value="1"/>
</dbReference>
<evidence type="ECO:0000256" key="14">
    <source>
        <dbReference type="ARBA" id="ARBA00041094"/>
    </source>
</evidence>
<dbReference type="GO" id="GO:0005840">
    <property type="term" value="C:ribosome"/>
    <property type="evidence" value="ECO:0007669"/>
    <property type="project" value="InterPro"/>
</dbReference>
<dbReference type="SUPFAM" id="SSF47862">
    <property type="entry name" value="Saposin"/>
    <property type="match status" value="3"/>
</dbReference>
<evidence type="ECO:0000256" key="10">
    <source>
        <dbReference type="ARBA" id="ARBA00023180"/>
    </source>
</evidence>
<feature type="domain" description="Saposin B-type" evidence="17">
    <location>
        <begin position="538"/>
        <end position="579"/>
    </location>
</feature>
<dbReference type="SMART" id="SM00741">
    <property type="entry name" value="SapB"/>
    <property type="match status" value="4"/>
</dbReference>
<evidence type="ECO:0000256" key="3">
    <source>
        <dbReference type="ARBA" id="ARBA00011748"/>
    </source>
</evidence>
<evidence type="ECO:0000256" key="5">
    <source>
        <dbReference type="ARBA" id="ARBA00022525"/>
    </source>
</evidence>
<dbReference type="Pfam" id="PF02199">
    <property type="entry name" value="SapA"/>
    <property type="match status" value="2"/>
</dbReference>
<keyword evidence="4" id="KW-0767">Surface film</keyword>